<dbReference type="GO" id="GO:0003676">
    <property type="term" value="F:nucleic acid binding"/>
    <property type="evidence" value="ECO:0007669"/>
    <property type="project" value="InterPro"/>
</dbReference>
<dbReference type="GO" id="GO:0008270">
    <property type="term" value="F:zinc ion binding"/>
    <property type="evidence" value="ECO:0007669"/>
    <property type="project" value="UniProtKB-KW"/>
</dbReference>
<proteinExistence type="predicted"/>
<dbReference type="Gene3D" id="3.30.420.10">
    <property type="entry name" value="Ribonuclease H-like superfamily/Ribonuclease H"/>
    <property type="match status" value="1"/>
</dbReference>
<dbReference type="STRING" id="105785.A0A2J7PT34"/>
<evidence type="ECO:0000256" key="1">
    <source>
        <dbReference type="PROSITE-ProRule" id="PRU00042"/>
    </source>
</evidence>
<dbReference type="InterPro" id="IPR036236">
    <property type="entry name" value="Znf_C2H2_sf"/>
</dbReference>
<dbReference type="PANTHER" id="PTHR47326">
    <property type="entry name" value="TRANSPOSABLE ELEMENT TC3 TRANSPOSASE-LIKE PROTEIN"/>
    <property type="match status" value="1"/>
</dbReference>
<sequence>MHHDLVVLFITDALGTDPGSSWRSETPEDQTSPSPSSCATPNSATDVPDAELTFTVGVTEGTPYACQFCDKAFPRLSYLKKHEQQPDLTPYDFFLCWYINDRVYIPPLPRTLVELRERIDAAVMTIDRMMLQNVWNELDYRLDVCRVTQGAHIEHL</sequence>
<dbReference type="PROSITE" id="PS50157">
    <property type="entry name" value="ZINC_FINGER_C2H2_2"/>
    <property type="match status" value="1"/>
</dbReference>
<feature type="region of interest" description="Disordered" evidence="2">
    <location>
        <begin position="18"/>
        <end position="44"/>
    </location>
</feature>
<evidence type="ECO:0000259" key="3">
    <source>
        <dbReference type="PROSITE" id="PS50157"/>
    </source>
</evidence>
<dbReference type="EMBL" id="NEVH01021921">
    <property type="protein sequence ID" value="PNF19500.1"/>
    <property type="molecule type" value="Genomic_DNA"/>
</dbReference>
<dbReference type="Proteomes" id="UP000235965">
    <property type="component" value="Unassembled WGS sequence"/>
</dbReference>
<dbReference type="OrthoDB" id="10014897at2759"/>
<keyword evidence="1" id="KW-0862">Zinc</keyword>
<keyword evidence="1" id="KW-0863">Zinc-finger</keyword>
<organism evidence="4 5">
    <name type="scientific">Cryptotermes secundus</name>
    <dbReference type="NCBI Taxonomy" id="105785"/>
    <lineage>
        <taxon>Eukaryota</taxon>
        <taxon>Metazoa</taxon>
        <taxon>Ecdysozoa</taxon>
        <taxon>Arthropoda</taxon>
        <taxon>Hexapoda</taxon>
        <taxon>Insecta</taxon>
        <taxon>Pterygota</taxon>
        <taxon>Neoptera</taxon>
        <taxon>Polyneoptera</taxon>
        <taxon>Dictyoptera</taxon>
        <taxon>Blattodea</taxon>
        <taxon>Blattoidea</taxon>
        <taxon>Termitoidae</taxon>
        <taxon>Kalotermitidae</taxon>
        <taxon>Cryptotermitinae</taxon>
        <taxon>Cryptotermes</taxon>
    </lineage>
</organism>
<gene>
    <name evidence="4" type="ORF">B7P43_G02335</name>
</gene>
<dbReference type="PANTHER" id="PTHR47326:SF1">
    <property type="entry name" value="HTH PSQ-TYPE DOMAIN-CONTAINING PROTEIN"/>
    <property type="match status" value="1"/>
</dbReference>
<feature type="domain" description="C2H2-type" evidence="3">
    <location>
        <begin position="64"/>
        <end position="84"/>
    </location>
</feature>
<accession>A0A2J7PT34</accession>
<keyword evidence="5" id="KW-1185">Reference proteome</keyword>
<dbReference type="InterPro" id="IPR013087">
    <property type="entry name" value="Znf_C2H2_type"/>
</dbReference>
<keyword evidence="1" id="KW-0479">Metal-binding</keyword>
<evidence type="ECO:0000313" key="5">
    <source>
        <dbReference type="Proteomes" id="UP000235965"/>
    </source>
</evidence>
<name>A0A2J7PT34_9NEOP</name>
<dbReference type="AlphaFoldDB" id="A0A2J7PT34"/>
<evidence type="ECO:0000256" key="2">
    <source>
        <dbReference type="SAM" id="MobiDB-lite"/>
    </source>
</evidence>
<dbReference type="SUPFAM" id="SSF57667">
    <property type="entry name" value="beta-beta-alpha zinc fingers"/>
    <property type="match status" value="1"/>
</dbReference>
<comment type="caution">
    <text evidence="4">The sequence shown here is derived from an EMBL/GenBank/DDBJ whole genome shotgun (WGS) entry which is preliminary data.</text>
</comment>
<protein>
    <recommendedName>
        <fullName evidence="3">C2H2-type domain-containing protein</fullName>
    </recommendedName>
</protein>
<dbReference type="InParanoid" id="A0A2J7PT34"/>
<dbReference type="InterPro" id="IPR036397">
    <property type="entry name" value="RNaseH_sf"/>
</dbReference>
<reference evidence="4 5" key="1">
    <citation type="submission" date="2017-12" db="EMBL/GenBank/DDBJ databases">
        <title>Hemimetabolous genomes reveal molecular basis of termite eusociality.</title>
        <authorList>
            <person name="Harrison M.C."/>
            <person name="Jongepier E."/>
            <person name="Robertson H.M."/>
            <person name="Arning N."/>
            <person name="Bitard-Feildel T."/>
            <person name="Chao H."/>
            <person name="Childers C.P."/>
            <person name="Dinh H."/>
            <person name="Doddapaneni H."/>
            <person name="Dugan S."/>
            <person name="Gowin J."/>
            <person name="Greiner C."/>
            <person name="Han Y."/>
            <person name="Hu H."/>
            <person name="Hughes D.S.T."/>
            <person name="Huylmans A.-K."/>
            <person name="Kemena C."/>
            <person name="Kremer L.P.M."/>
            <person name="Lee S.L."/>
            <person name="Lopez-Ezquerra A."/>
            <person name="Mallet L."/>
            <person name="Monroy-Kuhn J.M."/>
            <person name="Moser A."/>
            <person name="Murali S.C."/>
            <person name="Muzny D.M."/>
            <person name="Otani S."/>
            <person name="Piulachs M.-D."/>
            <person name="Poelchau M."/>
            <person name="Qu J."/>
            <person name="Schaub F."/>
            <person name="Wada-Katsumata A."/>
            <person name="Worley K.C."/>
            <person name="Xie Q."/>
            <person name="Ylla G."/>
            <person name="Poulsen M."/>
            <person name="Gibbs R.A."/>
            <person name="Schal C."/>
            <person name="Richards S."/>
            <person name="Belles X."/>
            <person name="Korb J."/>
            <person name="Bornberg-Bauer E."/>
        </authorList>
    </citation>
    <scope>NUCLEOTIDE SEQUENCE [LARGE SCALE GENOMIC DNA]</scope>
    <source>
        <tissue evidence="4">Whole body</tissue>
    </source>
</reference>
<evidence type="ECO:0000313" key="4">
    <source>
        <dbReference type="EMBL" id="PNF19500.1"/>
    </source>
</evidence>